<name>A0ABP5K053_9MICC</name>
<reference evidence="2" key="1">
    <citation type="journal article" date="2019" name="Int. J. Syst. Evol. Microbiol.">
        <title>The Global Catalogue of Microorganisms (GCM) 10K type strain sequencing project: providing services to taxonomists for standard genome sequencing and annotation.</title>
        <authorList>
            <consortium name="The Broad Institute Genomics Platform"/>
            <consortium name="The Broad Institute Genome Sequencing Center for Infectious Disease"/>
            <person name="Wu L."/>
            <person name="Ma J."/>
        </authorList>
    </citation>
    <scope>NUCLEOTIDE SEQUENCE [LARGE SCALE GENOMIC DNA]</scope>
    <source>
        <strain evidence="2">JCM 15921</strain>
    </source>
</reference>
<organism evidence="1 2">
    <name type="scientific">Arthrobacter humicola</name>
    <dbReference type="NCBI Taxonomy" id="409291"/>
    <lineage>
        <taxon>Bacteria</taxon>
        <taxon>Bacillati</taxon>
        <taxon>Actinomycetota</taxon>
        <taxon>Actinomycetes</taxon>
        <taxon>Micrococcales</taxon>
        <taxon>Micrococcaceae</taxon>
        <taxon>Arthrobacter</taxon>
    </lineage>
</organism>
<gene>
    <name evidence="1" type="ORF">GCM10009825_01290</name>
</gene>
<protein>
    <recommendedName>
        <fullName evidence="3">HTH cro/C1-type domain-containing protein</fullName>
    </recommendedName>
</protein>
<dbReference type="EMBL" id="BAAAQB010000004">
    <property type="protein sequence ID" value="GAA2125180.1"/>
    <property type="molecule type" value="Genomic_DNA"/>
</dbReference>
<proteinExistence type="predicted"/>
<evidence type="ECO:0008006" key="3">
    <source>
        <dbReference type="Google" id="ProtNLM"/>
    </source>
</evidence>
<sequence>MPVSAAEFREWLEGSAVSPSPTALSTLTGINRGTLNNQLRRGNVAESTVIAVARATGTNVIDALSVFSPYRIIKSRPLEPSSAEVLSQVHHADLMAELQFRTSRRHYPREMRKGIDLIAFPHDGSVRAWIDAIDPGDIRQRMSEETGMALTYIATQLTENKLNPHLAIAASRAGGGSYASGLVVTELITPAEGGWQIRAREDELLEVSDDVLVDAISARIHLLQRRVRQRKEAREYAEKMTELLG</sequence>
<evidence type="ECO:0000313" key="2">
    <source>
        <dbReference type="Proteomes" id="UP001500102"/>
    </source>
</evidence>
<comment type="caution">
    <text evidence="1">The sequence shown here is derived from an EMBL/GenBank/DDBJ whole genome shotgun (WGS) entry which is preliminary data.</text>
</comment>
<accession>A0ABP5K053</accession>
<evidence type="ECO:0000313" key="1">
    <source>
        <dbReference type="EMBL" id="GAA2125180.1"/>
    </source>
</evidence>
<dbReference type="Proteomes" id="UP001500102">
    <property type="component" value="Unassembled WGS sequence"/>
</dbReference>
<keyword evidence="2" id="KW-1185">Reference proteome</keyword>